<dbReference type="Pfam" id="PF00111">
    <property type="entry name" value="Fer2"/>
    <property type="match status" value="1"/>
</dbReference>
<feature type="domain" description="2Fe-2S ferredoxin-type" evidence="10">
    <location>
        <begin position="284"/>
        <end position="368"/>
    </location>
</feature>
<evidence type="ECO:0000259" key="10">
    <source>
        <dbReference type="PROSITE" id="PS51085"/>
    </source>
</evidence>
<organism evidence="12 13">
    <name type="scientific">Gluconacetobacter azotocaptans</name>
    <dbReference type="NCBI Taxonomy" id="142834"/>
    <lineage>
        <taxon>Bacteria</taxon>
        <taxon>Pseudomonadati</taxon>
        <taxon>Pseudomonadota</taxon>
        <taxon>Alphaproteobacteria</taxon>
        <taxon>Acetobacterales</taxon>
        <taxon>Acetobacteraceae</taxon>
        <taxon>Gluconacetobacter</taxon>
    </lineage>
</organism>
<evidence type="ECO:0000256" key="4">
    <source>
        <dbReference type="ARBA" id="ARBA00022723"/>
    </source>
</evidence>
<proteinExistence type="inferred from homology"/>
<dbReference type="EMBL" id="JABEQF010000009">
    <property type="protein sequence ID" value="MBB2190840.1"/>
    <property type="molecule type" value="Genomic_DNA"/>
</dbReference>
<evidence type="ECO:0000313" key="12">
    <source>
        <dbReference type="EMBL" id="MBB2190840.1"/>
    </source>
</evidence>
<dbReference type="RefSeq" id="WP_183119980.1">
    <property type="nucleotide sequence ID" value="NZ_JABEQF010000009.1"/>
</dbReference>
<dbReference type="CDD" id="cd00207">
    <property type="entry name" value="fer2"/>
    <property type="match status" value="1"/>
</dbReference>
<evidence type="ECO:0000256" key="7">
    <source>
        <dbReference type="ARBA" id="ARBA00023004"/>
    </source>
</evidence>
<keyword evidence="2" id="KW-0285">Flavoprotein</keyword>
<dbReference type="InterPro" id="IPR017938">
    <property type="entry name" value="Riboflavin_synthase-like_b-brl"/>
</dbReference>
<evidence type="ECO:0000256" key="1">
    <source>
        <dbReference type="ARBA" id="ARBA00001974"/>
    </source>
</evidence>
<keyword evidence="13" id="KW-1185">Reference proteome</keyword>
<dbReference type="InterPro" id="IPR001433">
    <property type="entry name" value="OxRdtase_FAD/NAD-bd"/>
</dbReference>
<gene>
    <name evidence="12" type="ORF">HLH34_12855</name>
</gene>
<dbReference type="Proteomes" id="UP000555756">
    <property type="component" value="Unassembled WGS sequence"/>
</dbReference>
<dbReference type="InterPro" id="IPR050415">
    <property type="entry name" value="MRET"/>
</dbReference>
<dbReference type="PANTHER" id="PTHR47354">
    <property type="entry name" value="NADH OXIDOREDUCTASE HCR"/>
    <property type="match status" value="1"/>
</dbReference>
<dbReference type="InterPro" id="IPR008333">
    <property type="entry name" value="Cbr1-like_FAD-bd_dom"/>
</dbReference>
<dbReference type="GO" id="GO:0051537">
    <property type="term" value="F:2 iron, 2 sulfur cluster binding"/>
    <property type="evidence" value="ECO:0007669"/>
    <property type="project" value="UniProtKB-KW"/>
</dbReference>
<dbReference type="InterPro" id="IPR001041">
    <property type="entry name" value="2Fe-2S_ferredoxin-type"/>
</dbReference>
<evidence type="ECO:0000256" key="6">
    <source>
        <dbReference type="ARBA" id="ARBA00023002"/>
    </source>
</evidence>
<dbReference type="GO" id="GO:0046872">
    <property type="term" value="F:metal ion binding"/>
    <property type="evidence" value="ECO:0007669"/>
    <property type="project" value="UniProtKB-KW"/>
</dbReference>
<evidence type="ECO:0000256" key="2">
    <source>
        <dbReference type="ARBA" id="ARBA00022630"/>
    </source>
</evidence>
<keyword evidence="7" id="KW-0408">Iron</keyword>
<evidence type="ECO:0000259" key="11">
    <source>
        <dbReference type="PROSITE" id="PS51384"/>
    </source>
</evidence>
<dbReference type="SUPFAM" id="SSF54292">
    <property type="entry name" value="2Fe-2S ferredoxin-like"/>
    <property type="match status" value="1"/>
</dbReference>
<dbReference type="PANTHER" id="PTHR47354:SF6">
    <property type="entry name" value="NADH OXIDOREDUCTASE HCR"/>
    <property type="match status" value="1"/>
</dbReference>
<dbReference type="Pfam" id="PF00175">
    <property type="entry name" value="NAD_binding_1"/>
    <property type="match status" value="1"/>
</dbReference>
<protein>
    <submittedName>
        <fullName evidence="12">Hybrid-cluster NAD(P)-dependent oxidoreductase</fullName>
    </submittedName>
</protein>
<evidence type="ECO:0000256" key="8">
    <source>
        <dbReference type="ARBA" id="ARBA00023014"/>
    </source>
</evidence>
<evidence type="ECO:0000313" key="13">
    <source>
        <dbReference type="Proteomes" id="UP000555756"/>
    </source>
</evidence>
<keyword evidence="6" id="KW-0560">Oxidoreductase</keyword>
<comment type="similarity">
    <text evidence="9">In the N-terminal section; belongs to the FAD-binding oxidoreductase type 6 family.</text>
</comment>
<dbReference type="Pfam" id="PF00970">
    <property type="entry name" value="FAD_binding_6"/>
    <property type="match status" value="1"/>
</dbReference>
<dbReference type="GO" id="GO:0016491">
    <property type="term" value="F:oxidoreductase activity"/>
    <property type="evidence" value="ECO:0007669"/>
    <property type="project" value="UniProtKB-KW"/>
</dbReference>
<dbReference type="SUPFAM" id="SSF63380">
    <property type="entry name" value="Riboflavin synthase domain-like"/>
    <property type="match status" value="1"/>
</dbReference>
<keyword evidence="5" id="KW-0274">FAD</keyword>
<comment type="caution">
    <text evidence="12">The sequence shown here is derived from an EMBL/GenBank/DDBJ whole genome shotgun (WGS) entry which is preliminary data.</text>
</comment>
<comment type="cofactor">
    <cofactor evidence="1">
        <name>FAD</name>
        <dbReference type="ChEBI" id="CHEBI:57692"/>
    </cofactor>
</comment>
<keyword evidence="3" id="KW-0001">2Fe-2S</keyword>
<dbReference type="Gene3D" id="3.10.20.30">
    <property type="match status" value="1"/>
</dbReference>
<dbReference type="PROSITE" id="PS51085">
    <property type="entry name" value="2FE2S_FER_2"/>
    <property type="match status" value="1"/>
</dbReference>
<reference evidence="12 13" key="1">
    <citation type="submission" date="2020-04" db="EMBL/GenBank/DDBJ databases">
        <title>Description of novel Gluconacetobacter.</title>
        <authorList>
            <person name="Sombolestani A."/>
        </authorList>
    </citation>
    <scope>NUCLEOTIDE SEQUENCE [LARGE SCALE GENOMIC DNA]</scope>
    <source>
        <strain evidence="12 13">LMG 21311</strain>
    </source>
</reference>
<dbReference type="Gene3D" id="2.40.30.10">
    <property type="entry name" value="Translation factors"/>
    <property type="match status" value="1"/>
</dbReference>
<dbReference type="AlphaFoldDB" id="A0A7W4JTY5"/>
<evidence type="ECO:0000256" key="3">
    <source>
        <dbReference type="ARBA" id="ARBA00022714"/>
    </source>
</evidence>
<dbReference type="PROSITE" id="PS00197">
    <property type="entry name" value="2FE2S_FER_1"/>
    <property type="match status" value="1"/>
</dbReference>
<accession>A0A7W4JTY5</accession>
<name>A0A7W4JTY5_9PROT</name>
<feature type="domain" description="FAD-binding FR-type" evidence="11">
    <location>
        <begin position="19"/>
        <end position="127"/>
    </location>
</feature>
<dbReference type="PROSITE" id="PS51384">
    <property type="entry name" value="FAD_FR"/>
    <property type="match status" value="1"/>
</dbReference>
<keyword evidence="4" id="KW-0479">Metal-binding</keyword>
<keyword evidence="8" id="KW-0411">Iron-sulfur</keyword>
<dbReference type="PRINTS" id="PR00410">
    <property type="entry name" value="PHEHYDRXLASE"/>
</dbReference>
<dbReference type="InterPro" id="IPR006058">
    <property type="entry name" value="2Fe2S_fd_BS"/>
</dbReference>
<sequence length="368" mass="40290">MSGGPDIVARPPRHAVPYWDPETDEVLVCRQVRDETHDVKTFVFTAPEPRRFAYRPGQFMTLTLPIGDGGNEINRCYTLSSSPTRPDALAITVKRVPGGAVSNWLHDTLRPGMEIRALGPMGDFTCDGLAARKYLFLSGGSGVTPMMSMARTFHDLGGQEDVLFLHSARSPVDVVFARELALMEQNWPAFRAVAVCEHDTPSARWNGHRGRLTPAMLAMIAPDFHDREIFVCGPAPYMAAVRDMLRGAGFDMARHHEESFDFATLSAAEPEVGEAIAELEAARHAVTFTKSRREIECGADTTILSAARAAGMRLPASCAKGMCGTCKCRLVSGTVEMKHDGGIRQREIDQGMILICCARPTSDLVVER</sequence>
<dbReference type="SUPFAM" id="SSF52343">
    <property type="entry name" value="Ferredoxin reductase-like, C-terminal NADP-linked domain"/>
    <property type="match status" value="1"/>
</dbReference>
<dbReference type="InterPro" id="IPR039261">
    <property type="entry name" value="FNR_nucleotide-bd"/>
</dbReference>
<dbReference type="InterPro" id="IPR036010">
    <property type="entry name" value="2Fe-2S_ferredoxin-like_sf"/>
</dbReference>
<dbReference type="Gene3D" id="3.40.50.80">
    <property type="entry name" value="Nucleotide-binding domain of ferredoxin-NADP reductase (FNR) module"/>
    <property type="match status" value="1"/>
</dbReference>
<dbReference type="InterPro" id="IPR012675">
    <property type="entry name" value="Beta-grasp_dom_sf"/>
</dbReference>
<evidence type="ECO:0000256" key="5">
    <source>
        <dbReference type="ARBA" id="ARBA00022827"/>
    </source>
</evidence>
<evidence type="ECO:0000256" key="9">
    <source>
        <dbReference type="ARBA" id="ARBA00061434"/>
    </source>
</evidence>
<dbReference type="InterPro" id="IPR017927">
    <property type="entry name" value="FAD-bd_FR_type"/>
</dbReference>
<dbReference type="CDD" id="cd06215">
    <property type="entry name" value="FNR_iron_sulfur_binding_1"/>
    <property type="match status" value="1"/>
</dbReference>